<protein>
    <submittedName>
        <fullName evidence="1">Uncharacterized protein</fullName>
    </submittedName>
</protein>
<dbReference type="EMBL" id="MU167515">
    <property type="protein sequence ID" value="KAG0139836.1"/>
    <property type="molecule type" value="Genomic_DNA"/>
</dbReference>
<gene>
    <name evidence="1" type="ORF">CROQUDRAFT_665943</name>
</gene>
<dbReference type="AlphaFoldDB" id="A0A9P6T5L7"/>
<proteinExistence type="predicted"/>
<accession>A0A9P6T5L7</accession>
<reference evidence="1" key="1">
    <citation type="submission" date="2013-11" db="EMBL/GenBank/DDBJ databases">
        <title>Genome sequence of the fusiform rust pathogen reveals effectors for host alternation and coevolution with pine.</title>
        <authorList>
            <consortium name="DOE Joint Genome Institute"/>
            <person name="Smith K."/>
            <person name="Pendleton A."/>
            <person name="Kubisiak T."/>
            <person name="Anderson C."/>
            <person name="Salamov A."/>
            <person name="Aerts A."/>
            <person name="Riley R."/>
            <person name="Clum A."/>
            <person name="Lindquist E."/>
            <person name="Ence D."/>
            <person name="Campbell M."/>
            <person name="Kronenberg Z."/>
            <person name="Feau N."/>
            <person name="Dhillon B."/>
            <person name="Hamelin R."/>
            <person name="Burleigh J."/>
            <person name="Smith J."/>
            <person name="Yandell M."/>
            <person name="Nelson C."/>
            <person name="Grigoriev I."/>
            <person name="Davis J."/>
        </authorList>
    </citation>
    <scope>NUCLEOTIDE SEQUENCE</scope>
    <source>
        <strain evidence="1">G11</strain>
    </source>
</reference>
<comment type="caution">
    <text evidence="1">The sequence shown here is derived from an EMBL/GenBank/DDBJ whole genome shotgun (WGS) entry which is preliminary data.</text>
</comment>
<sequence length="166" mass="18283">MDFMLPILTGIEEATHIFQSDAPTKHCVIPVYKFIEHTLSQYSLAPGSWGKNVKKQTISLKFSNSLMYILKPICCQAIFSHCGFPIAVKNKANSLLLNEYNLRLSSQNQHPNVSKPSKVAKPVPSMICGMDQIYASLGATVADTTLTDIPTKFDEVKSYLAGENSA</sequence>
<organism evidence="1 2">
    <name type="scientific">Cronartium quercuum f. sp. fusiforme G11</name>
    <dbReference type="NCBI Taxonomy" id="708437"/>
    <lineage>
        <taxon>Eukaryota</taxon>
        <taxon>Fungi</taxon>
        <taxon>Dikarya</taxon>
        <taxon>Basidiomycota</taxon>
        <taxon>Pucciniomycotina</taxon>
        <taxon>Pucciniomycetes</taxon>
        <taxon>Pucciniales</taxon>
        <taxon>Coleosporiaceae</taxon>
        <taxon>Cronartium</taxon>
    </lineage>
</organism>
<keyword evidence="2" id="KW-1185">Reference proteome</keyword>
<evidence type="ECO:0000313" key="2">
    <source>
        <dbReference type="Proteomes" id="UP000886653"/>
    </source>
</evidence>
<dbReference type="Proteomes" id="UP000886653">
    <property type="component" value="Unassembled WGS sequence"/>
</dbReference>
<name>A0A9P6T5L7_9BASI</name>
<evidence type="ECO:0000313" key="1">
    <source>
        <dbReference type="EMBL" id="KAG0139836.1"/>
    </source>
</evidence>